<evidence type="ECO:0000313" key="2">
    <source>
        <dbReference type="EMBL" id="KKL82273.1"/>
    </source>
</evidence>
<dbReference type="EMBL" id="LAZR01022318">
    <property type="protein sequence ID" value="KKL82273.1"/>
    <property type="molecule type" value="Genomic_DNA"/>
</dbReference>
<comment type="caution">
    <text evidence="2">The sequence shown here is derived from an EMBL/GenBank/DDBJ whole genome shotgun (WGS) entry which is preliminary data.</text>
</comment>
<sequence length="102" mass="11139">MGYNSCRKCGFGSRSPGTGRMPDPQRKWWQLWKTVPCDACGGDGFAKPPGWPDRAEIDRLRPDPPPPPPPPPGGYRPSAALIDVSNIELPTWVSAIDRPGDD</sequence>
<gene>
    <name evidence="2" type="ORF">LCGC14_1986440</name>
</gene>
<organism evidence="2">
    <name type="scientific">marine sediment metagenome</name>
    <dbReference type="NCBI Taxonomy" id="412755"/>
    <lineage>
        <taxon>unclassified sequences</taxon>
        <taxon>metagenomes</taxon>
        <taxon>ecological metagenomes</taxon>
    </lineage>
</organism>
<reference evidence="2" key="1">
    <citation type="journal article" date="2015" name="Nature">
        <title>Complex archaea that bridge the gap between prokaryotes and eukaryotes.</title>
        <authorList>
            <person name="Spang A."/>
            <person name="Saw J.H."/>
            <person name="Jorgensen S.L."/>
            <person name="Zaremba-Niedzwiedzka K."/>
            <person name="Martijn J."/>
            <person name="Lind A.E."/>
            <person name="van Eijk R."/>
            <person name="Schleper C."/>
            <person name="Guy L."/>
            <person name="Ettema T.J."/>
        </authorList>
    </citation>
    <scope>NUCLEOTIDE SEQUENCE</scope>
</reference>
<feature type="region of interest" description="Disordered" evidence="1">
    <location>
        <begin position="43"/>
        <end position="79"/>
    </location>
</feature>
<proteinExistence type="predicted"/>
<protein>
    <submittedName>
        <fullName evidence="2">Uncharacterized protein</fullName>
    </submittedName>
</protein>
<accession>A0A0F9F7P5</accession>
<feature type="compositionally biased region" description="Pro residues" evidence="1">
    <location>
        <begin position="63"/>
        <end position="74"/>
    </location>
</feature>
<evidence type="ECO:0000256" key="1">
    <source>
        <dbReference type="SAM" id="MobiDB-lite"/>
    </source>
</evidence>
<feature type="compositionally biased region" description="Basic and acidic residues" evidence="1">
    <location>
        <begin position="53"/>
        <end position="62"/>
    </location>
</feature>
<dbReference type="AlphaFoldDB" id="A0A0F9F7P5"/>
<name>A0A0F9F7P5_9ZZZZ</name>